<dbReference type="SUPFAM" id="SSF54427">
    <property type="entry name" value="NTF2-like"/>
    <property type="match status" value="1"/>
</dbReference>
<proteinExistence type="predicted"/>
<accession>A0ABT8GTJ8</accession>
<name>A0ABT8GTJ8_9BACL</name>
<dbReference type="Pfam" id="PF14534">
    <property type="entry name" value="DUF4440"/>
    <property type="match status" value="1"/>
</dbReference>
<protein>
    <submittedName>
        <fullName evidence="2">Nuclear transport factor 2 family protein</fullName>
    </submittedName>
</protein>
<sequence length="123" mass="14065">MEEKVIYEYEEKLRNAMVKGDVESLDKLISDNLIFVSPFGQIVNKEDDINSHRSGIVNITEIEFLNQKIIPLENGAVAITHARVQAMVAGQQREDEMYYTRVWQKQKNGLKVISGHSSFIPNN</sequence>
<dbReference type="Proteomes" id="UP001172743">
    <property type="component" value="Unassembled WGS sequence"/>
</dbReference>
<feature type="domain" description="DUF4440" evidence="1">
    <location>
        <begin position="9"/>
        <end position="109"/>
    </location>
</feature>
<organism evidence="2 3">
    <name type="scientific">Ureibacillus aquaedulcis</name>
    <dbReference type="NCBI Taxonomy" id="3058421"/>
    <lineage>
        <taxon>Bacteria</taxon>
        <taxon>Bacillati</taxon>
        <taxon>Bacillota</taxon>
        <taxon>Bacilli</taxon>
        <taxon>Bacillales</taxon>
        <taxon>Caryophanaceae</taxon>
        <taxon>Ureibacillus</taxon>
    </lineage>
</organism>
<dbReference type="InterPro" id="IPR032710">
    <property type="entry name" value="NTF2-like_dom_sf"/>
</dbReference>
<dbReference type="RefSeq" id="WP_301139031.1">
    <property type="nucleotide sequence ID" value="NZ_JAUHTQ010000012.1"/>
</dbReference>
<evidence type="ECO:0000313" key="2">
    <source>
        <dbReference type="EMBL" id="MDN4494722.1"/>
    </source>
</evidence>
<gene>
    <name evidence="2" type="ORF">QYB95_14305</name>
</gene>
<dbReference type="Gene3D" id="3.10.450.50">
    <property type="match status" value="1"/>
</dbReference>
<dbReference type="InterPro" id="IPR027843">
    <property type="entry name" value="DUF4440"/>
</dbReference>
<dbReference type="EMBL" id="JAUHTQ010000012">
    <property type="protein sequence ID" value="MDN4494722.1"/>
    <property type="molecule type" value="Genomic_DNA"/>
</dbReference>
<reference evidence="2" key="1">
    <citation type="submission" date="2023-07" db="EMBL/GenBank/DDBJ databases">
        <title>Ureibacillus sp. isolated from freshwater well.</title>
        <authorList>
            <person name="Kirdat K."/>
            <person name="Bhatt A."/>
            <person name="Teware R."/>
            <person name="Bhavsar Y."/>
            <person name="Yadav A."/>
        </authorList>
    </citation>
    <scope>NUCLEOTIDE SEQUENCE</scope>
    <source>
        <strain evidence="2">BA0131</strain>
    </source>
</reference>
<keyword evidence="3" id="KW-1185">Reference proteome</keyword>
<evidence type="ECO:0000313" key="3">
    <source>
        <dbReference type="Proteomes" id="UP001172743"/>
    </source>
</evidence>
<comment type="caution">
    <text evidence="2">The sequence shown here is derived from an EMBL/GenBank/DDBJ whole genome shotgun (WGS) entry which is preliminary data.</text>
</comment>
<evidence type="ECO:0000259" key="1">
    <source>
        <dbReference type="Pfam" id="PF14534"/>
    </source>
</evidence>